<dbReference type="GO" id="GO:0050660">
    <property type="term" value="F:flavin adenine dinucleotide binding"/>
    <property type="evidence" value="ECO:0007669"/>
    <property type="project" value="InterPro"/>
</dbReference>
<organism evidence="6 7">
    <name type="scientific">Ceraceosorus guamensis</name>
    <dbReference type="NCBI Taxonomy" id="1522189"/>
    <lineage>
        <taxon>Eukaryota</taxon>
        <taxon>Fungi</taxon>
        <taxon>Dikarya</taxon>
        <taxon>Basidiomycota</taxon>
        <taxon>Ustilaginomycotina</taxon>
        <taxon>Exobasidiomycetes</taxon>
        <taxon>Ceraceosorales</taxon>
        <taxon>Ceraceosoraceae</taxon>
        <taxon>Ceraceosorus</taxon>
    </lineage>
</organism>
<evidence type="ECO:0000313" key="7">
    <source>
        <dbReference type="Proteomes" id="UP000245783"/>
    </source>
</evidence>
<feature type="region of interest" description="Disordered" evidence="5">
    <location>
        <begin position="453"/>
        <end position="481"/>
    </location>
</feature>
<dbReference type="OrthoDB" id="66881at2759"/>
<name>A0A316VZN6_9BASI</name>
<feature type="compositionally biased region" description="Polar residues" evidence="5">
    <location>
        <begin position="453"/>
        <end position="464"/>
    </location>
</feature>
<keyword evidence="2" id="KW-0285">Flavoprotein</keyword>
<dbReference type="FunCoup" id="A0A316VZN6">
    <property type="interactions" value="27"/>
</dbReference>
<evidence type="ECO:0000313" key="6">
    <source>
        <dbReference type="EMBL" id="PWN43056.1"/>
    </source>
</evidence>
<evidence type="ECO:0000256" key="4">
    <source>
        <dbReference type="ARBA" id="ARBA00023002"/>
    </source>
</evidence>
<evidence type="ECO:0000256" key="3">
    <source>
        <dbReference type="ARBA" id="ARBA00022827"/>
    </source>
</evidence>
<dbReference type="InParanoid" id="A0A316VZN6"/>
<feature type="region of interest" description="Disordered" evidence="5">
    <location>
        <begin position="527"/>
        <end position="555"/>
    </location>
</feature>
<dbReference type="InterPro" id="IPR020946">
    <property type="entry name" value="Flavin_mOase-like"/>
</dbReference>
<proteinExistence type="inferred from homology"/>
<evidence type="ECO:0000256" key="5">
    <source>
        <dbReference type="SAM" id="MobiDB-lite"/>
    </source>
</evidence>
<dbReference type="Proteomes" id="UP000245783">
    <property type="component" value="Unassembled WGS sequence"/>
</dbReference>
<dbReference type="InterPro" id="IPR036188">
    <property type="entry name" value="FAD/NAD-bd_sf"/>
</dbReference>
<reference evidence="6 7" key="1">
    <citation type="journal article" date="2018" name="Mol. Biol. Evol.">
        <title>Broad Genomic Sampling Reveals a Smut Pathogenic Ancestry of the Fungal Clade Ustilaginomycotina.</title>
        <authorList>
            <person name="Kijpornyongpan T."/>
            <person name="Mondo S.J."/>
            <person name="Barry K."/>
            <person name="Sandor L."/>
            <person name="Lee J."/>
            <person name="Lipzen A."/>
            <person name="Pangilinan J."/>
            <person name="LaButti K."/>
            <person name="Hainaut M."/>
            <person name="Henrissat B."/>
            <person name="Grigoriev I.V."/>
            <person name="Spatafora J.W."/>
            <person name="Aime M.C."/>
        </authorList>
    </citation>
    <scope>NUCLEOTIDE SEQUENCE [LARGE SCALE GENOMIC DNA]</scope>
    <source>
        <strain evidence="6 7">MCA 4658</strain>
    </source>
</reference>
<dbReference type="InterPro" id="IPR050346">
    <property type="entry name" value="FMO-like"/>
</dbReference>
<dbReference type="PRINTS" id="PR00419">
    <property type="entry name" value="ADXRDTASE"/>
</dbReference>
<dbReference type="STRING" id="1522189.A0A316VZN6"/>
<protein>
    <submittedName>
        <fullName evidence="6">FAD/NAD(P)-binding domain-containing protein</fullName>
    </submittedName>
</protein>
<dbReference type="Pfam" id="PF00743">
    <property type="entry name" value="FMO-like"/>
    <property type="match status" value="2"/>
</dbReference>
<dbReference type="AlphaFoldDB" id="A0A316VZN6"/>
<keyword evidence="4" id="KW-0560">Oxidoreductase</keyword>
<keyword evidence="7" id="KW-1185">Reference proteome</keyword>
<accession>A0A316VZN6</accession>
<dbReference type="Gene3D" id="3.50.50.60">
    <property type="entry name" value="FAD/NAD(P)-binding domain"/>
    <property type="match status" value="2"/>
</dbReference>
<keyword evidence="3" id="KW-0274">FAD</keyword>
<dbReference type="SUPFAM" id="SSF51905">
    <property type="entry name" value="FAD/NAD(P)-binding domain"/>
    <property type="match status" value="2"/>
</dbReference>
<dbReference type="RefSeq" id="XP_025370216.1">
    <property type="nucleotide sequence ID" value="XM_025516976.1"/>
</dbReference>
<dbReference type="EMBL" id="KZ819373">
    <property type="protein sequence ID" value="PWN43056.1"/>
    <property type="molecule type" value="Genomic_DNA"/>
</dbReference>
<evidence type="ECO:0000256" key="2">
    <source>
        <dbReference type="ARBA" id="ARBA00022630"/>
    </source>
</evidence>
<comment type="similarity">
    <text evidence="1">Belongs to the FMO family.</text>
</comment>
<dbReference type="GO" id="GO:0050661">
    <property type="term" value="F:NADP binding"/>
    <property type="evidence" value="ECO:0007669"/>
    <property type="project" value="InterPro"/>
</dbReference>
<evidence type="ECO:0000256" key="1">
    <source>
        <dbReference type="ARBA" id="ARBA00009183"/>
    </source>
</evidence>
<dbReference type="GO" id="GO:0004499">
    <property type="term" value="F:N,N-dimethylaniline monooxygenase activity"/>
    <property type="evidence" value="ECO:0007669"/>
    <property type="project" value="InterPro"/>
</dbReference>
<sequence length="577" mass="64287">MPSDPLDFPPMMRVAILGGGPAGMSACIELLRVGQGRFQPTVFERRSRLGGIWNHEDIKSSRILFDEQGRAHALATAVNGDWAPGAMFEGLRTNIASDLMTFRDAPFAPGTHLFPDRSTVNDYLKAYGDDHDVERHIRFNRSVDKLRRLHNVPGQQGRWEVTSTAVEDSSSGAPHRIVERFDKVVIATGRCARPSLPPVNGLWNYGGKIMHSSWYRSPVPFLGKKVLVVGNASSGMDIAREMNGSVFRAIPGLKGFDLSAAKWSEALSRAPIQVYQSVEDVDKPPPMDYDPRDPASPDWCRKIQVLPRIKHVETRDGSTGQIIFEDQSVHDDFDAIIFATGFVFEFPFLTNDAPFDKVPLLPTLASDAPRESSPALHCALERQGGPYVPPSSAPRLSNMDDWLLFYEGDASICVLGAPTTVIPFHLTQAQARYVAHRWLGNVGSLPRLDPRLSTTDPARWTSQRATDERLSTWPNPKLASGTKLESQEAFQLENEGANICSHVFGNPSDSAYVDTLLSLLPEERAGGEAPWEEEYRRNSNGKGDGMPRGSENWFKTPTWRRERRNNGRVLRRERLGY</sequence>
<dbReference type="PANTHER" id="PTHR23023">
    <property type="entry name" value="DIMETHYLANILINE MONOOXYGENASE"/>
    <property type="match status" value="1"/>
</dbReference>
<gene>
    <name evidence="6" type="ORF">IE81DRAFT_366056</name>
</gene>
<dbReference type="GeneID" id="37038846"/>